<dbReference type="EMBL" id="NBSK02000005">
    <property type="protein sequence ID" value="KAJ0208356.1"/>
    <property type="molecule type" value="Genomic_DNA"/>
</dbReference>
<dbReference type="AlphaFoldDB" id="A0A9R1XD31"/>
<gene>
    <name evidence="1" type="ORF">LSAT_V11C500242370</name>
</gene>
<protein>
    <submittedName>
        <fullName evidence="1">Uncharacterized protein</fullName>
    </submittedName>
</protein>
<evidence type="ECO:0000313" key="1">
    <source>
        <dbReference type="EMBL" id="KAJ0208356.1"/>
    </source>
</evidence>
<dbReference type="Proteomes" id="UP000235145">
    <property type="component" value="Unassembled WGS sequence"/>
</dbReference>
<comment type="caution">
    <text evidence="1">The sequence shown here is derived from an EMBL/GenBank/DDBJ whole genome shotgun (WGS) entry which is preliminary data.</text>
</comment>
<accession>A0A9R1XD31</accession>
<keyword evidence="2" id="KW-1185">Reference proteome</keyword>
<evidence type="ECO:0000313" key="2">
    <source>
        <dbReference type="Proteomes" id="UP000235145"/>
    </source>
</evidence>
<name>A0A9R1XD31_LACSA</name>
<reference evidence="1 2" key="1">
    <citation type="journal article" date="2017" name="Nat. Commun.">
        <title>Genome assembly with in vitro proximity ligation data and whole-genome triplication in lettuce.</title>
        <authorList>
            <person name="Reyes-Chin-Wo S."/>
            <person name="Wang Z."/>
            <person name="Yang X."/>
            <person name="Kozik A."/>
            <person name="Arikit S."/>
            <person name="Song C."/>
            <person name="Xia L."/>
            <person name="Froenicke L."/>
            <person name="Lavelle D.O."/>
            <person name="Truco M.J."/>
            <person name="Xia R."/>
            <person name="Zhu S."/>
            <person name="Xu C."/>
            <person name="Xu H."/>
            <person name="Xu X."/>
            <person name="Cox K."/>
            <person name="Korf I."/>
            <person name="Meyers B.C."/>
            <person name="Michelmore R.W."/>
        </authorList>
    </citation>
    <scope>NUCLEOTIDE SEQUENCE [LARGE SCALE GENOMIC DNA]</scope>
    <source>
        <strain evidence="2">cv. Salinas</strain>
        <tissue evidence="1">Seedlings</tissue>
    </source>
</reference>
<organism evidence="1 2">
    <name type="scientific">Lactuca sativa</name>
    <name type="common">Garden lettuce</name>
    <dbReference type="NCBI Taxonomy" id="4236"/>
    <lineage>
        <taxon>Eukaryota</taxon>
        <taxon>Viridiplantae</taxon>
        <taxon>Streptophyta</taxon>
        <taxon>Embryophyta</taxon>
        <taxon>Tracheophyta</taxon>
        <taxon>Spermatophyta</taxon>
        <taxon>Magnoliopsida</taxon>
        <taxon>eudicotyledons</taxon>
        <taxon>Gunneridae</taxon>
        <taxon>Pentapetalae</taxon>
        <taxon>asterids</taxon>
        <taxon>campanulids</taxon>
        <taxon>Asterales</taxon>
        <taxon>Asteraceae</taxon>
        <taxon>Cichorioideae</taxon>
        <taxon>Cichorieae</taxon>
        <taxon>Lactucinae</taxon>
        <taxon>Lactuca</taxon>
    </lineage>
</organism>
<proteinExistence type="predicted"/>
<sequence length="84" mass="10361">MVIYLRKFTYDDLEDTWNKINKYLSLPEPRQSFKYPIWIYKMLPSVRGSYVLHKNKDTPRMKRWSATKKLQWVNMNKIFDVTKK</sequence>